<comment type="caution">
    <text evidence="2">The sequence shown here is derived from an EMBL/GenBank/DDBJ whole genome shotgun (WGS) entry which is preliminary data.</text>
</comment>
<protein>
    <submittedName>
        <fullName evidence="2">GNAT superfamily N-acetyltransferase</fullName>
    </submittedName>
</protein>
<name>A0ABU1ZHM5_9BURK</name>
<evidence type="ECO:0000313" key="3">
    <source>
        <dbReference type="Proteomes" id="UP001268089"/>
    </source>
</evidence>
<feature type="domain" description="N-acetyltransferase" evidence="1">
    <location>
        <begin position="21"/>
        <end position="173"/>
    </location>
</feature>
<dbReference type="RefSeq" id="WP_310338788.1">
    <property type="nucleotide sequence ID" value="NZ_JAVDXO010000001.1"/>
</dbReference>
<dbReference type="PANTHER" id="PTHR43305:SF1">
    <property type="entry name" value="FAMILY N-ACETYLTRANSFERASE, PUTATIVE (AFU_ORTHOLOGUE AFUA_2G01380)-RELATED"/>
    <property type="match status" value="1"/>
</dbReference>
<dbReference type="InterPro" id="IPR000182">
    <property type="entry name" value="GNAT_dom"/>
</dbReference>
<keyword evidence="3" id="KW-1185">Reference proteome</keyword>
<sequence>MPSLRFILANPDTHRAALLQLNVEYMTWVLAEVEKITGTHAEEMLGMTVPQYVASVIDKVCGAPPPQGAFYLLEIDGVVAGMGGIRRVRDGVAEVKRIYVRPEHRGRQLGETILLRVLDDAKQFGYQHVLLDSGPFMHSAHKVYQAQGFVDCAAYAEAEVPAAWHAMWRFMVRSN</sequence>
<evidence type="ECO:0000259" key="1">
    <source>
        <dbReference type="PROSITE" id="PS51186"/>
    </source>
</evidence>
<dbReference type="EMBL" id="JAVDXO010000001">
    <property type="protein sequence ID" value="MDR7305045.1"/>
    <property type="molecule type" value="Genomic_DNA"/>
</dbReference>
<proteinExistence type="predicted"/>
<organism evidence="2 3">
    <name type="scientific">Rhodoferax saidenbachensis</name>
    <dbReference type="NCBI Taxonomy" id="1484693"/>
    <lineage>
        <taxon>Bacteria</taxon>
        <taxon>Pseudomonadati</taxon>
        <taxon>Pseudomonadota</taxon>
        <taxon>Betaproteobacteria</taxon>
        <taxon>Burkholderiales</taxon>
        <taxon>Comamonadaceae</taxon>
        <taxon>Rhodoferax</taxon>
    </lineage>
</organism>
<dbReference type="InterPro" id="IPR052777">
    <property type="entry name" value="Acetyltransferase_Enz"/>
</dbReference>
<dbReference type="PANTHER" id="PTHR43305">
    <property type="entry name" value="FAMILY N-ACETYLTRANSFERASE, PUTATIVE (AFU_ORTHOLOGUE AFUA_2G01380)-RELATED"/>
    <property type="match status" value="1"/>
</dbReference>
<gene>
    <name evidence="2" type="ORF">J2X15_000311</name>
</gene>
<reference evidence="2 3" key="1">
    <citation type="submission" date="2023-07" db="EMBL/GenBank/DDBJ databases">
        <title>Sorghum-associated microbial communities from plants grown in Nebraska, USA.</title>
        <authorList>
            <person name="Schachtman D."/>
        </authorList>
    </citation>
    <scope>NUCLEOTIDE SEQUENCE [LARGE SCALE GENOMIC DNA]</scope>
    <source>
        <strain evidence="2 3">BE308</strain>
    </source>
</reference>
<accession>A0ABU1ZHM5</accession>
<dbReference type="PROSITE" id="PS51186">
    <property type="entry name" value="GNAT"/>
    <property type="match status" value="1"/>
</dbReference>
<dbReference type="InterPro" id="IPR016181">
    <property type="entry name" value="Acyl_CoA_acyltransferase"/>
</dbReference>
<dbReference type="Proteomes" id="UP001268089">
    <property type="component" value="Unassembled WGS sequence"/>
</dbReference>
<dbReference type="Gene3D" id="3.40.630.30">
    <property type="match status" value="1"/>
</dbReference>
<evidence type="ECO:0000313" key="2">
    <source>
        <dbReference type="EMBL" id="MDR7305045.1"/>
    </source>
</evidence>
<dbReference type="SUPFAM" id="SSF55729">
    <property type="entry name" value="Acyl-CoA N-acyltransferases (Nat)"/>
    <property type="match status" value="1"/>
</dbReference>
<dbReference type="CDD" id="cd04301">
    <property type="entry name" value="NAT_SF"/>
    <property type="match status" value="1"/>
</dbReference>
<dbReference type="Pfam" id="PF00583">
    <property type="entry name" value="Acetyltransf_1"/>
    <property type="match status" value="1"/>
</dbReference>